<evidence type="ECO:0000313" key="1">
    <source>
        <dbReference type="EMBL" id="GEO99603.1"/>
    </source>
</evidence>
<sequence length="110" mass="11782">MTSSVKPGEALDLNTSHLGNQFSIVERSNEMHRSMLVLERLALTLGVPVGAFFAEHANSAPRDGATAADVEELTRAFVGITDPVMRRYCLDVVRAAGLEEPSDNPADASV</sequence>
<reference evidence="1 2" key="1">
    <citation type="submission" date="2019-07" db="EMBL/GenBank/DDBJ databases">
        <title>Whole genome shotgun sequence of Methylobacterium haplocladii NBRC 107714.</title>
        <authorList>
            <person name="Hosoyama A."/>
            <person name="Uohara A."/>
            <person name="Ohji S."/>
            <person name="Ichikawa N."/>
        </authorList>
    </citation>
    <scope>NUCLEOTIDE SEQUENCE [LARGE SCALE GENOMIC DNA]</scope>
    <source>
        <strain evidence="1 2">NBRC 107714</strain>
    </source>
</reference>
<protein>
    <submittedName>
        <fullName evidence="1">Uncharacterized protein</fullName>
    </submittedName>
</protein>
<dbReference type="AlphaFoldDB" id="A0A512IPG7"/>
<organism evidence="1 2">
    <name type="scientific">Methylobacterium haplocladii</name>
    <dbReference type="NCBI Taxonomy" id="1176176"/>
    <lineage>
        <taxon>Bacteria</taxon>
        <taxon>Pseudomonadati</taxon>
        <taxon>Pseudomonadota</taxon>
        <taxon>Alphaproteobacteria</taxon>
        <taxon>Hyphomicrobiales</taxon>
        <taxon>Methylobacteriaceae</taxon>
        <taxon>Methylobacterium</taxon>
    </lineage>
</organism>
<dbReference type="Proteomes" id="UP000321258">
    <property type="component" value="Unassembled WGS sequence"/>
</dbReference>
<gene>
    <name evidence="1" type="ORF">MHA02_19910</name>
</gene>
<dbReference type="EMBL" id="BJZT01000019">
    <property type="protein sequence ID" value="GEO99603.1"/>
    <property type="molecule type" value="Genomic_DNA"/>
</dbReference>
<name>A0A512IPG7_9HYPH</name>
<evidence type="ECO:0000313" key="2">
    <source>
        <dbReference type="Proteomes" id="UP000321258"/>
    </source>
</evidence>
<proteinExistence type="predicted"/>
<dbReference type="RefSeq" id="WP_147078486.1">
    <property type="nucleotide sequence ID" value="NZ_BJZT01000019.1"/>
</dbReference>
<comment type="caution">
    <text evidence="1">The sequence shown here is derived from an EMBL/GenBank/DDBJ whole genome shotgun (WGS) entry which is preliminary data.</text>
</comment>
<dbReference type="OrthoDB" id="7998260at2"/>
<keyword evidence="2" id="KW-1185">Reference proteome</keyword>
<accession>A0A512IPG7</accession>